<comment type="cofactor">
    <cofactor evidence="7">
        <name>Mg(2+)</name>
        <dbReference type="ChEBI" id="CHEBI:18420"/>
    </cofactor>
</comment>
<feature type="binding site" evidence="7">
    <location>
        <begin position="226"/>
        <end position="229"/>
    </location>
    <ligand>
        <name>GTP</name>
        <dbReference type="ChEBI" id="CHEBI:37565"/>
    </ligand>
</feature>
<dbReference type="PROSITE" id="PS00905">
    <property type="entry name" value="GTP1_OBG"/>
    <property type="match status" value="1"/>
</dbReference>
<evidence type="ECO:0000256" key="7">
    <source>
        <dbReference type="HAMAP-Rule" id="MF_01454"/>
    </source>
</evidence>
<dbReference type="SUPFAM" id="SSF52540">
    <property type="entry name" value="P-loop containing nucleoside triphosphate hydrolases"/>
    <property type="match status" value="1"/>
</dbReference>
<evidence type="ECO:0000256" key="2">
    <source>
        <dbReference type="ARBA" id="ARBA00022490"/>
    </source>
</evidence>
<keyword evidence="4 7" id="KW-0378">Hydrolase</keyword>
<feature type="binding site" evidence="7">
    <location>
        <begin position="323"/>
        <end position="326"/>
    </location>
    <ligand>
        <name>GTP</name>
        <dbReference type="ChEBI" id="CHEBI:37565"/>
    </ligand>
</feature>
<name>A0A1F4VCD5_UNCKA</name>
<feature type="binding site" evidence="7">
    <location>
        <begin position="179"/>
        <end position="186"/>
    </location>
    <ligand>
        <name>GTP</name>
        <dbReference type="ChEBI" id="CHEBI:37565"/>
    </ligand>
</feature>
<dbReference type="InterPro" id="IPR045086">
    <property type="entry name" value="OBG_GTPase"/>
</dbReference>
<comment type="similarity">
    <text evidence="1 7">Belongs to the TRAFAC class OBG-HflX-like GTPase superfamily. OBG GTPase family.</text>
</comment>
<keyword evidence="7" id="KW-0479">Metal-binding</keyword>
<dbReference type="Gene3D" id="3.40.50.300">
    <property type="entry name" value="P-loop containing nucleotide triphosphate hydrolases"/>
    <property type="match status" value="1"/>
</dbReference>
<dbReference type="GO" id="GO:0042254">
    <property type="term" value="P:ribosome biogenesis"/>
    <property type="evidence" value="ECO:0007669"/>
    <property type="project" value="UniProtKB-UniRule"/>
</dbReference>
<dbReference type="NCBIfam" id="NF008956">
    <property type="entry name" value="PRK12299.1"/>
    <property type="match status" value="1"/>
</dbReference>
<sequence>MIDVATIKIRAGDGGDGRVSFRHERFVPKGGPDGGDGGNGGSVYLVSDNNMATLMDFRSRPNYKAESGVPGGHKKMTGSGGSDLFIKVPVGTLVYEVAEEGGNEGKNWNAGKSGEKLVGDLKENDQKLLLAKGGVGGKGNYHFKSSVNRTPYEYTPGTKGEAKTLKFEIKMVADVGFVGMPNAGKSTLINQLTNAHAKVANYPFTTLNPNLGTCKLKNGREIVIADIPGLIEGASEGKGLGFEFLRHVERTRLLVHLIDPYNEEIFAWMSSKRTSSGTDAKLNKNTEYEEVCQYVFELYKKVRTELEKRGGNLPEKSEIVVINKLDLTEVKEAFPHILKFFKKEKIEVLGISAYTGEGTEKLKDKIMEKLETIPTMPVFEVEPIVKTYTIENLPNKRMVRRIVPKKLLLHKKKW</sequence>
<proteinExistence type="inferred from homology"/>
<feature type="domain" description="OBG-type G" evidence="8">
    <location>
        <begin position="173"/>
        <end position="371"/>
    </location>
</feature>
<feature type="domain" description="Obg" evidence="9">
    <location>
        <begin position="1"/>
        <end position="172"/>
    </location>
</feature>
<dbReference type="InterPro" id="IPR027417">
    <property type="entry name" value="P-loop_NTPase"/>
</dbReference>
<gene>
    <name evidence="7" type="primary">obg</name>
    <name evidence="10" type="ORF">A3D91_03660</name>
</gene>
<feature type="binding site" evidence="7">
    <location>
        <position position="186"/>
    </location>
    <ligand>
        <name>Mg(2+)</name>
        <dbReference type="ChEBI" id="CHEBI:18420"/>
    </ligand>
</feature>
<keyword evidence="2 7" id="KW-0963">Cytoplasm</keyword>
<dbReference type="InterPro" id="IPR006073">
    <property type="entry name" value="GTP-bd"/>
</dbReference>
<dbReference type="GO" id="GO:0000287">
    <property type="term" value="F:magnesium ion binding"/>
    <property type="evidence" value="ECO:0007669"/>
    <property type="project" value="InterPro"/>
</dbReference>
<dbReference type="PANTHER" id="PTHR11702">
    <property type="entry name" value="DEVELOPMENTALLY REGULATED GTP-BINDING PROTEIN-RELATED"/>
    <property type="match status" value="1"/>
</dbReference>
<dbReference type="Pfam" id="PF01926">
    <property type="entry name" value="MMR_HSR1"/>
    <property type="match status" value="1"/>
</dbReference>
<feature type="binding site" evidence="7">
    <location>
        <begin position="352"/>
        <end position="354"/>
    </location>
    <ligand>
        <name>GTP</name>
        <dbReference type="ChEBI" id="CHEBI:37565"/>
    </ligand>
</feature>
<dbReference type="InterPro" id="IPR031167">
    <property type="entry name" value="G_OBG"/>
</dbReference>
<dbReference type="FunFam" id="2.70.210.12:FF:000001">
    <property type="entry name" value="GTPase Obg"/>
    <property type="match status" value="1"/>
</dbReference>
<evidence type="ECO:0000256" key="5">
    <source>
        <dbReference type="ARBA" id="ARBA00022842"/>
    </source>
</evidence>
<evidence type="ECO:0000256" key="3">
    <source>
        <dbReference type="ARBA" id="ARBA00022741"/>
    </source>
</evidence>
<dbReference type="Proteomes" id="UP000178127">
    <property type="component" value="Unassembled WGS sequence"/>
</dbReference>
<dbReference type="NCBIfam" id="TIGR02729">
    <property type="entry name" value="Obg_CgtA"/>
    <property type="match status" value="1"/>
</dbReference>
<evidence type="ECO:0000256" key="6">
    <source>
        <dbReference type="ARBA" id="ARBA00023134"/>
    </source>
</evidence>
<dbReference type="InterPro" id="IPR014100">
    <property type="entry name" value="GTP-bd_Obg/CgtA"/>
</dbReference>
<protein>
    <recommendedName>
        <fullName evidence="7">GTPase Obg</fullName>
        <ecNumber evidence="7">3.6.5.-</ecNumber>
    </recommendedName>
    <alternativeName>
        <fullName evidence="7">GTP-binding protein Obg</fullName>
    </alternativeName>
</protein>
<reference evidence="10 11" key="1">
    <citation type="journal article" date="2016" name="Nat. Commun.">
        <title>Thousands of microbial genomes shed light on interconnected biogeochemical processes in an aquifer system.</title>
        <authorList>
            <person name="Anantharaman K."/>
            <person name="Brown C.T."/>
            <person name="Hug L.A."/>
            <person name="Sharon I."/>
            <person name="Castelle C.J."/>
            <person name="Probst A.J."/>
            <person name="Thomas B.C."/>
            <person name="Singh A."/>
            <person name="Wilkins M.J."/>
            <person name="Karaoz U."/>
            <person name="Brodie E.L."/>
            <person name="Williams K.H."/>
            <person name="Hubbard S.S."/>
            <person name="Banfield J.F."/>
        </authorList>
    </citation>
    <scope>NUCLEOTIDE SEQUENCE [LARGE SCALE GENOMIC DNA]</scope>
</reference>
<evidence type="ECO:0000256" key="1">
    <source>
        <dbReference type="ARBA" id="ARBA00007699"/>
    </source>
</evidence>
<dbReference type="HAMAP" id="MF_01454">
    <property type="entry name" value="GTPase_Obg"/>
    <property type="match status" value="1"/>
</dbReference>
<comment type="function">
    <text evidence="7">An essential GTPase which binds GTP, GDP and possibly (p)ppGpp with moderate affinity, with high nucleotide exchange rates and a fairly low GTP hydrolysis rate. Plays a role in control of the cell cycle, stress response, ribosome biogenesis and in those bacteria that undergo differentiation, in morphogenesis control.</text>
</comment>
<evidence type="ECO:0000259" key="9">
    <source>
        <dbReference type="PROSITE" id="PS51883"/>
    </source>
</evidence>
<dbReference type="STRING" id="1802620.A3D91_03660"/>
<dbReference type="GO" id="GO:0005525">
    <property type="term" value="F:GTP binding"/>
    <property type="evidence" value="ECO:0007669"/>
    <property type="project" value="UniProtKB-UniRule"/>
</dbReference>
<feature type="binding site" evidence="7">
    <location>
        <position position="206"/>
    </location>
    <ligand>
        <name>Mg(2+)</name>
        <dbReference type="ChEBI" id="CHEBI:18420"/>
    </ligand>
</feature>
<keyword evidence="6 7" id="KW-0342">GTP-binding</keyword>
<dbReference type="PRINTS" id="PR00326">
    <property type="entry name" value="GTP1OBG"/>
</dbReference>
<keyword evidence="5 7" id="KW-0460">Magnesium</keyword>
<dbReference type="InterPro" id="IPR006074">
    <property type="entry name" value="GTP1-OBG_CS"/>
</dbReference>
<dbReference type="GO" id="GO:0005737">
    <property type="term" value="C:cytoplasm"/>
    <property type="evidence" value="ECO:0007669"/>
    <property type="project" value="UniProtKB-SubCell"/>
</dbReference>
<evidence type="ECO:0000313" key="10">
    <source>
        <dbReference type="EMBL" id="OGC54678.1"/>
    </source>
</evidence>
<dbReference type="EC" id="3.6.5.-" evidence="7"/>
<dbReference type="CDD" id="cd01898">
    <property type="entry name" value="Obg"/>
    <property type="match status" value="1"/>
</dbReference>
<feature type="binding site" evidence="7">
    <location>
        <begin position="204"/>
        <end position="208"/>
    </location>
    <ligand>
        <name>GTP</name>
        <dbReference type="ChEBI" id="CHEBI:37565"/>
    </ligand>
</feature>
<dbReference type="InterPro" id="IPR006169">
    <property type="entry name" value="GTP1_OBG_dom"/>
</dbReference>
<dbReference type="EMBL" id="MEVD01000001">
    <property type="protein sequence ID" value="OGC54678.1"/>
    <property type="molecule type" value="Genomic_DNA"/>
</dbReference>
<evidence type="ECO:0000259" key="8">
    <source>
        <dbReference type="PROSITE" id="PS51710"/>
    </source>
</evidence>
<dbReference type="Gene3D" id="2.70.210.12">
    <property type="entry name" value="GTP1/OBG domain"/>
    <property type="match status" value="1"/>
</dbReference>
<evidence type="ECO:0000256" key="4">
    <source>
        <dbReference type="ARBA" id="ARBA00022801"/>
    </source>
</evidence>
<organism evidence="10 11">
    <name type="scientific">candidate division WWE3 bacterium RIFCSPHIGHO2_02_FULL_38_14</name>
    <dbReference type="NCBI Taxonomy" id="1802620"/>
    <lineage>
        <taxon>Bacteria</taxon>
        <taxon>Katanobacteria</taxon>
    </lineage>
</organism>
<dbReference type="Pfam" id="PF01018">
    <property type="entry name" value="GTP1_OBG"/>
    <property type="match status" value="1"/>
</dbReference>
<accession>A0A1F4VCD5</accession>
<dbReference type="GO" id="GO:0003924">
    <property type="term" value="F:GTPase activity"/>
    <property type="evidence" value="ECO:0007669"/>
    <property type="project" value="UniProtKB-UniRule"/>
</dbReference>
<dbReference type="PIRSF" id="PIRSF002401">
    <property type="entry name" value="GTP_bd_Obg/CgtA"/>
    <property type="match status" value="1"/>
</dbReference>
<dbReference type="PROSITE" id="PS51710">
    <property type="entry name" value="G_OBG"/>
    <property type="match status" value="1"/>
</dbReference>
<evidence type="ECO:0000313" key="11">
    <source>
        <dbReference type="Proteomes" id="UP000178127"/>
    </source>
</evidence>
<dbReference type="PROSITE" id="PS51883">
    <property type="entry name" value="OBG"/>
    <property type="match status" value="1"/>
</dbReference>
<keyword evidence="3 7" id="KW-0547">Nucleotide-binding</keyword>
<dbReference type="PANTHER" id="PTHR11702:SF31">
    <property type="entry name" value="MITOCHONDRIAL RIBOSOME-ASSOCIATED GTPASE 2"/>
    <property type="match status" value="1"/>
</dbReference>
<comment type="subunit">
    <text evidence="7">Monomer.</text>
</comment>
<dbReference type="AlphaFoldDB" id="A0A1F4VCD5"/>
<dbReference type="InterPro" id="IPR036726">
    <property type="entry name" value="GTP1_OBG_dom_sf"/>
</dbReference>
<comment type="subcellular location">
    <subcellularLocation>
        <location evidence="7">Cytoplasm</location>
    </subcellularLocation>
</comment>
<comment type="caution">
    <text evidence="10">The sequence shown here is derived from an EMBL/GenBank/DDBJ whole genome shotgun (WGS) entry which is preliminary data.</text>
</comment>
<dbReference type="SUPFAM" id="SSF82051">
    <property type="entry name" value="Obg GTP-binding protein N-terminal domain"/>
    <property type="match status" value="1"/>
</dbReference>